<evidence type="ECO:0000256" key="19">
    <source>
        <dbReference type="ARBA" id="ARBA00048177"/>
    </source>
</evidence>
<evidence type="ECO:0000256" key="8">
    <source>
        <dbReference type="ARBA" id="ARBA00038748"/>
    </source>
</evidence>
<evidence type="ECO:0000256" key="5">
    <source>
        <dbReference type="ARBA" id="ARBA00023242"/>
    </source>
</evidence>
<dbReference type="CDD" id="cd04301">
    <property type="entry name" value="NAT_SF"/>
    <property type="match status" value="1"/>
</dbReference>
<evidence type="ECO:0000256" key="11">
    <source>
        <dbReference type="ARBA" id="ARBA00041220"/>
    </source>
</evidence>
<evidence type="ECO:0000256" key="16">
    <source>
        <dbReference type="ARBA" id="ARBA00046112"/>
    </source>
</evidence>
<comment type="subcellular location">
    <subcellularLocation>
        <location evidence="2">Cytoplasm</location>
    </subcellularLocation>
    <subcellularLocation>
        <location evidence="1">Nucleus</location>
    </subcellularLocation>
</comment>
<keyword evidence="21" id="KW-0812">Transmembrane</keyword>
<dbReference type="Ensembl" id="ENSCAFT00000108865.1">
    <property type="protein sequence ID" value="ENSCAFP00000068281.1"/>
    <property type="gene ID" value="ENSCAFG00000032025.3"/>
</dbReference>
<evidence type="ECO:0000313" key="24">
    <source>
        <dbReference type="Ensembl" id="ENSCAFP00040038872.1"/>
    </source>
</evidence>
<gene>
    <name evidence="24" type="primary">NAA20</name>
</gene>
<comment type="subunit">
    <text evidence="8">Component of the N-terminal acetyltransferase B (NatB) complex which is composed of NAA20 and NAA25.</text>
</comment>
<dbReference type="AlphaFoldDB" id="A0A8C0TMK2"/>
<dbReference type="GO" id="GO:0005634">
    <property type="term" value="C:nucleus"/>
    <property type="evidence" value="ECO:0007669"/>
    <property type="project" value="UniProtKB-SubCell"/>
</dbReference>
<organism evidence="24 26">
    <name type="scientific">Canis lupus familiaris</name>
    <name type="common">Dog</name>
    <name type="synonym">Canis familiaris</name>
    <dbReference type="NCBI Taxonomy" id="9615"/>
    <lineage>
        <taxon>Eukaryota</taxon>
        <taxon>Metazoa</taxon>
        <taxon>Chordata</taxon>
        <taxon>Craniata</taxon>
        <taxon>Vertebrata</taxon>
        <taxon>Euteleostomi</taxon>
        <taxon>Mammalia</taxon>
        <taxon>Eutheria</taxon>
        <taxon>Laurasiatheria</taxon>
        <taxon>Carnivora</taxon>
        <taxon>Caniformia</taxon>
        <taxon>Canidae</taxon>
        <taxon>Canis</taxon>
    </lineage>
</organism>
<reference evidence="24" key="3">
    <citation type="submission" date="2025-05" db="UniProtKB">
        <authorList>
            <consortium name="Ensembl"/>
        </authorList>
    </citation>
    <scope>IDENTIFICATION</scope>
</reference>
<dbReference type="PANTHER" id="PTHR45910">
    <property type="entry name" value="N-ALPHA-ACETYLTRANSFERASE 20"/>
    <property type="match status" value="1"/>
</dbReference>
<evidence type="ECO:0000256" key="10">
    <source>
        <dbReference type="ARBA" id="ARBA00039529"/>
    </source>
</evidence>
<evidence type="ECO:0000256" key="2">
    <source>
        <dbReference type="ARBA" id="ARBA00004496"/>
    </source>
</evidence>
<dbReference type="InterPro" id="IPR000182">
    <property type="entry name" value="GNAT_dom"/>
</dbReference>
<dbReference type="FunFam" id="3.40.630.30:FF:000015">
    <property type="entry name" value="N-alpha-acetyltransferase 20 isoform X1"/>
    <property type="match status" value="1"/>
</dbReference>
<proteinExistence type="inferred from homology"/>
<accession>A0A8C0TMK2</accession>
<evidence type="ECO:0000256" key="4">
    <source>
        <dbReference type="ARBA" id="ARBA00022679"/>
    </source>
</evidence>
<comment type="catalytic activity">
    <reaction evidence="20">
        <text>N-terminal L-methionyl-L-glutamyl-[protein] + acetyl-CoA = N-terminal N(alpha)-acetyl-L-methionyl-L-glutamyl-[protein] + CoA + H(+)</text>
        <dbReference type="Rhea" id="RHEA:50488"/>
        <dbReference type="Rhea" id="RHEA-COMP:12696"/>
        <dbReference type="Rhea" id="RHEA-COMP:12697"/>
        <dbReference type="ChEBI" id="CHEBI:15378"/>
        <dbReference type="ChEBI" id="CHEBI:57287"/>
        <dbReference type="ChEBI" id="CHEBI:57288"/>
        <dbReference type="ChEBI" id="CHEBI:133359"/>
        <dbReference type="ChEBI" id="CHEBI:133360"/>
        <dbReference type="EC" id="2.3.1.254"/>
    </reaction>
</comment>
<evidence type="ECO:0000259" key="22">
    <source>
        <dbReference type="PROSITE" id="PS51186"/>
    </source>
</evidence>
<dbReference type="PROSITE" id="PS51186">
    <property type="entry name" value="GNAT"/>
    <property type="match status" value="1"/>
</dbReference>
<feature type="transmembrane region" description="Helical" evidence="21">
    <location>
        <begin position="6"/>
        <end position="24"/>
    </location>
</feature>
<dbReference type="SUPFAM" id="SSF55729">
    <property type="entry name" value="Acyl-CoA N-acyltransferases (Nat)"/>
    <property type="match status" value="1"/>
</dbReference>
<dbReference type="InterPro" id="IPR016181">
    <property type="entry name" value="Acyl_CoA_acyltransferase"/>
</dbReference>
<dbReference type="Gene3D" id="3.40.630.30">
    <property type="match status" value="1"/>
</dbReference>
<name>A0A8C0TMK2_CANLF</name>
<dbReference type="InterPro" id="IPR051646">
    <property type="entry name" value="NatB_acetyltransferase_subunit"/>
</dbReference>
<evidence type="ECO:0000313" key="23">
    <source>
        <dbReference type="Ensembl" id="ENSCAFP00000068281.1"/>
    </source>
</evidence>
<dbReference type="Proteomes" id="UP000694542">
    <property type="component" value="Chromosome 24"/>
</dbReference>
<evidence type="ECO:0000256" key="13">
    <source>
        <dbReference type="ARBA" id="ARBA00042702"/>
    </source>
</evidence>
<dbReference type="EC" id="2.3.1.254" evidence="9"/>
<evidence type="ECO:0000256" key="18">
    <source>
        <dbReference type="ARBA" id="ARBA00047402"/>
    </source>
</evidence>
<dbReference type="GO" id="GO:0120518">
    <property type="term" value="F:protein N-terminal-methionine acetyltransferase activity"/>
    <property type="evidence" value="ECO:0007669"/>
    <property type="project" value="UniProtKB-EC"/>
</dbReference>
<evidence type="ECO:0000256" key="20">
    <source>
        <dbReference type="ARBA" id="ARBA00048890"/>
    </source>
</evidence>
<dbReference type="PANTHER" id="PTHR45910:SF1">
    <property type="entry name" value="N-ALPHA-ACETYLTRANSFERASE 20"/>
    <property type="match status" value="1"/>
</dbReference>
<comment type="catalytic activity">
    <reaction evidence="18">
        <text>N-terminal L-methionyl-L-asparaginyl-[protein] + acetyl-CoA = N-terminal N(alpha)-acetyl-L-methionyl-L-asparaginyl-[protein] + CoA + H(+)</text>
        <dbReference type="Rhea" id="RHEA:50484"/>
        <dbReference type="Rhea" id="RHEA-COMP:12694"/>
        <dbReference type="Rhea" id="RHEA-COMP:12695"/>
        <dbReference type="ChEBI" id="CHEBI:15378"/>
        <dbReference type="ChEBI" id="CHEBI:57287"/>
        <dbReference type="ChEBI" id="CHEBI:57288"/>
        <dbReference type="ChEBI" id="CHEBI:133356"/>
        <dbReference type="ChEBI" id="CHEBI:133358"/>
        <dbReference type="EC" id="2.3.1.254"/>
    </reaction>
</comment>
<evidence type="ECO:0000256" key="6">
    <source>
        <dbReference type="ARBA" id="ARBA00023315"/>
    </source>
</evidence>
<dbReference type="OrthoDB" id="10264728at2759"/>
<feature type="transmembrane region" description="Helical" evidence="21">
    <location>
        <begin position="36"/>
        <end position="60"/>
    </location>
</feature>
<evidence type="ECO:0000256" key="1">
    <source>
        <dbReference type="ARBA" id="ARBA00004123"/>
    </source>
</evidence>
<evidence type="ECO:0000256" key="17">
    <source>
        <dbReference type="ARBA" id="ARBA00047385"/>
    </source>
</evidence>
<keyword evidence="21" id="KW-0472">Membrane</keyword>
<comment type="similarity">
    <text evidence="7">Belongs to the acetyltransferase family. ARD1 subfamily.</text>
</comment>
<evidence type="ECO:0000256" key="14">
    <source>
        <dbReference type="ARBA" id="ARBA00042723"/>
    </source>
</evidence>
<dbReference type="Proteomes" id="UP000002254">
    <property type="component" value="Chromosome 24"/>
</dbReference>
<evidence type="ECO:0000256" key="3">
    <source>
        <dbReference type="ARBA" id="ARBA00022490"/>
    </source>
</evidence>
<keyword evidence="5" id="KW-0539">Nucleus</keyword>
<sequence length="230" mass="26046">MKVYSIFLVAVMARFSHLVADTIFLSPKVGFKVVDVACFVFFVHIFGFSGLFKLVLSTLLTIDISFLSFSNLDPLTETYGIPFYLQYLAHWPEYFIVAEAPGGELMGYIMGKAEGSVAREEWHGHVTALSVAPEFRRLGLAAKLMELLEEISERKGGFFVDLFVRVSNQVAVNMYKRLGYSVYRTVIEYYSASNGEPDEDAYDMRKALSRDTEKKSIIPLPHPVRPEDIE</sequence>
<dbReference type="GO" id="GO:0005737">
    <property type="term" value="C:cytoplasm"/>
    <property type="evidence" value="ECO:0007669"/>
    <property type="project" value="UniProtKB-SubCell"/>
</dbReference>
<evidence type="ECO:0000313" key="26">
    <source>
        <dbReference type="Proteomes" id="UP000694542"/>
    </source>
</evidence>
<evidence type="ECO:0000256" key="15">
    <source>
        <dbReference type="ARBA" id="ARBA00042743"/>
    </source>
</evidence>
<keyword evidence="3" id="KW-0963">Cytoplasm</keyword>
<protein>
    <recommendedName>
        <fullName evidence="10">N-alpha-acetyltransferase 20</fullName>
        <ecNumber evidence="9">2.3.1.254</ecNumber>
    </recommendedName>
    <alternativeName>
        <fullName evidence="14">Methionine N-acetyltransferase</fullName>
    </alternativeName>
    <alternativeName>
        <fullName evidence="11">N-acetyltransferase 5</fullName>
    </alternativeName>
    <alternativeName>
        <fullName evidence="15">N-terminal acetyltransferase B complex catalytic subunit NAA20</fullName>
    </alternativeName>
    <alternativeName>
        <fullName evidence="13">N-terminal acetyltransferase B complex catalytic subunit NAT5</fullName>
    </alternativeName>
    <alternativeName>
        <fullName evidence="12">NatB catalytic subunit</fullName>
    </alternativeName>
</protein>
<comment type="catalytic activity">
    <reaction evidence="19">
        <text>N-terminal L-methionyl-L-glutaminyl-[protein] + acetyl-CoA = N-terminal N(alpha)-acetyl-L-methionyl-L-glutaminyl-[protein] + CoA + H(+)</text>
        <dbReference type="Rhea" id="RHEA:50492"/>
        <dbReference type="Rhea" id="RHEA-COMP:12698"/>
        <dbReference type="Rhea" id="RHEA-COMP:12699"/>
        <dbReference type="ChEBI" id="CHEBI:15378"/>
        <dbReference type="ChEBI" id="CHEBI:57287"/>
        <dbReference type="ChEBI" id="CHEBI:57288"/>
        <dbReference type="ChEBI" id="CHEBI:133361"/>
        <dbReference type="ChEBI" id="CHEBI:133362"/>
        <dbReference type="EC" id="2.3.1.254"/>
    </reaction>
</comment>
<evidence type="ECO:0000256" key="9">
    <source>
        <dbReference type="ARBA" id="ARBA00039120"/>
    </source>
</evidence>
<dbReference type="Ensembl" id="ENSCAFT00040044511.1">
    <property type="protein sequence ID" value="ENSCAFP00040038872.1"/>
    <property type="gene ID" value="ENSCAFG00040023892.1"/>
</dbReference>
<keyword evidence="6" id="KW-0012">Acyltransferase</keyword>
<reference evidence="23 25" key="1">
    <citation type="journal article" date="2005" name="Nature">
        <title>Genome sequence, comparative analysis and haplotype structure of the domestic dog.</title>
        <authorList>
            <consortium name="Broad Sequencing Platform"/>
            <person name="Lindblad-Toh K."/>
            <person name="Wade C.M."/>
            <person name="Mikkelsen T.S."/>
            <person name="Karlsson E.K."/>
            <person name="Jaffe D.B."/>
            <person name="Kamal M."/>
            <person name="Clamp M."/>
            <person name="Chang J.L."/>
            <person name="Kulbokas E.J. III"/>
            <person name="Zody M.C."/>
            <person name="Mauceli E."/>
            <person name="Xie X."/>
            <person name="Breen M."/>
            <person name="Wayne R.K."/>
            <person name="Ostrander E.A."/>
            <person name="Ponting C.P."/>
            <person name="Galibert F."/>
            <person name="Smith D.R."/>
            <person name="DeJong P.J."/>
            <person name="Kirkness E."/>
            <person name="Alvarez P."/>
            <person name="Biagi T."/>
            <person name="Brockman W."/>
            <person name="Butler J."/>
            <person name="Chin C.W."/>
            <person name="Cook A."/>
            <person name="Cuff J."/>
            <person name="Daly M.J."/>
            <person name="DeCaprio D."/>
            <person name="Gnerre S."/>
            <person name="Grabherr M."/>
            <person name="Kellis M."/>
            <person name="Kleber M."/>
            <person name="Bardeleben C."/>
            <person name="Goodstadt L."/>
            <person name="Heger A."/>
            <person name="Hitte C."/>
            <person name="Kim L."/>
            <person name="Koepfli K.P."/>
            <person name="Parker H.G."/>
            <person name="Pollinger J.P."/>
            <person name="Searle S.M."/>
            <person name="Sutter N.B."/>
            <person name="Thomas R."/>
            <person name="Webber C."/>
            <person name="Baldwin J."/>
            <person name="Abebe A."/>
            <person name="Abouelleil A."/>
            <person name="Aftuck L."/>
            <person name="Ait-Zahra M."/>
            <person name="Aldredge T."/>
            <person name="Allen N."/>
            <person name="An P."/>
            <person name="Anderson S."/>
            <person name="Antoine C."/>
            <person name="Arachchi H."/>
            <person name="Aslam A."/>
            <person name="Ayotte L."/>
            <person name="Bachantsang P."/>
            <person name="Barry A."/>
            <person name="Bayul T."/>
            <person name="Benamara M."/>
            <person name="Berlin A."/>
            <person name="Bessette D."/>
            <person name="Blitshteyn B."/>
            <person name="Bloom T."/>
            <person name="Blye J."/>
            <person name="Boguslavskiy L."/>
            <person name="Bonnet C."/>
            <person name="Boukhgalter B."/>
            <person name="Brown A."/>
            <person name="Cahill P."/>
            <person name="Calixte N."/>
            <person name="Camarata J."/>
            <person name="Cheshatsang Y."/>
            <person name="Chu J."/>
            <person name="Citroen M."/>
            <person name="Collymore A."/>
            <person name="Cooke P."/>
            <person name="Dawoe T."/>
            <person name="Daza R."/>
            <person name="Decktor K."/>
            <person name="DeGray S."/>
            <person name="Dhargay N."/>
            <person name="Dooley K."/>
            <person name="Dooley K."/>
            <person name="Dorje P."/>
            <person name="Dorjee K."/>
            <person name="Dorris L."/>
            <person name="Duffey N."/>
            <person name="Dupes A."/>
            <person name="Egbiremolen O."/>
            <person name="Elong R."/>
            <person name="Falk J."/>
            <person name="Farina A."/>
            <person name="Faro S."/>
            <person name="Ferguson D."/>
            <person name="Ferreira P."/>
            <person name="Fisher S."/>
            <person name="FitzGerald M."/>
            <person name="Foley K."/>
            <person name="Foley C."/>
            <person name="Franke A."/>
            <person name="Friedrich D."/>
            <person name="Gage D."/>
            <person name="Garber M."/>
            <person name="Gearin G."/>
            <person name="Giannoukos G."/>
            <person name="Goode T."/>
            <person name="Goyette A."/>
            <person name="Graham J."/>
            <person name="Grandbois E."/>
            <person name="Gyaltsen K."/>
            <person name="Hafez N."/>
            <person name="Hagopian D."/>
            <person name="Hagos B."/>
            <person name="Hall J."/>
            <person name="Healy C."/>
            <person name="Hegarty R."/>
            <person name="Honan T."/>
            <person name="Horn A."/>
            <person name="Houde N."/>
            <person name="Hughes L."/>
            <person name="Hunnicutt L."/>
            <person name="Husby M."/>
            <person name="Jester B."/>
            <person name="Jones C."/>
            <person name="Kamat A."/>
            <person name="Kanga B."/>
            <person name="Kells C."/>
            <person name="Khazanovich D."/>
            <person name="Kieu A.C."/>
            <person name="Kisner P."/>
            <person name="Kumar M."/>
            <person name="Lance K."/>
            <person name="Landers T."/>
            <person name="Lara M."/>
            <person name="Lee W."/>
            <person name="Leger J.P."/>
            <person name="Lennon N."/>
            <person name="Leuper L."/>
            <person name="LeVine S."/>
            <person name="Liu J."/>
            <person name="Liu X."/>
            <person name="Lokyitsang Y."/>
            <person name="Lokyitsang T."/>
            <person name="Lui A."/>
            <person name="Macdonald J."/>
            <person name="Major J."/>
            <person name="Marabella R."/>
            <person name="Maru K."/>
            <person name="Matthews C."/>
            <person name="McDonough S."/>
            <person name="Mehta T."/>
            <person name="Meldrim J."/>
            <person name="Melnikov A."/>
            <person name="Meneus L."/>
            <person name="Mihalev A."/>
            <person name="Mihova T."/>
            <person name="Miller K."/>
            <person name="Mittelman R."/>
            <person name="Mlenga V."/>
            <person name="Mulrain L."/>
            <person name="Munson G."/>
            <person name="Navidi A."/>
            <person name="Naylor J."/>
            <person name="Nguyen T."/>
            <person name="Nguyen N."/>
            <person name="Nguyen C."/>
            <person name="Nguyen T."/>
            <person name="Nicol R."/>
            <person name="Norbu N."/>
            <person name="Norbu C."/>
            <person name="Novod N."/>
            <person name="Nyima T."/>
            <person name="Olandt P."/>
            <person name="O'Neill B."/>
            <person name="O'Neill K."/>
            <person name="Osman S."/>
            <person name="Oyono L."/>
            <person name="Patti C."/>
            <person name="Perrin D."/>
            <person name="Phunkhang P."/>
            <person name="Pierre F."/>
            <person name="Priest M."/>
            <person name="Rachupka A."/>
            <person name="Raghuraman S."/>
            <person name="Rameau R."/>
            <person name="Ray V."/>
            <person name="Raymond C."/>
            <person name="Rege F."/>
            <person name="Rise C."/>
            <person name="Rogers J."/>
            <person name="Rogov P."/>
            <person name="Sahalie J."/>
            <person name="Settipalli S."/>
            <person name="Sharpe T."/>
            <person name="Shea T."/>
            <person name="Sheehan M."/>
            <person name="Sherpa N."/>
            <person name="Shi J."/>
            <person name="Shih D."/>
            <person name="Sloan J."/>
            <person name="Smith C."/>
            <person name="Sparrow T."/>
            <person name="Stalker J."/>
            <person name="Stange-Thomann N."/>
            <person name="Stavropoulos S."/>
            <person name="Stone C."/>
            <person name="Stone S."/>
            <person name="Sykes S."/>
            <person name="Tchuinga P."/>
            <person name="Tenzing P."/>
            <person name="Tesfaye S."/>
            <person name="Thoulutsang D."/>
            <person name="Thoulutsang Y."/>
            <person name="Topham K."/>
            <person name="Topping I."/>
            <person name="Tsamla T."/>
            <person name="Vassiliev H."/>
            <person name="Venkataraman V."/>
            <person name="Vo A."/>
            <person name="Wangchuk T."/>
            <person name="Wangdi T."/>
            <person name="Weiand M."/>
            <person name="Wilkinson J."/>
            <person name="Wilson A."/>
            <person name="Yadav S."/>
            <person name="Yang S."/>
            <person name="Yang X."/>
            <person name="Young G."/>
            <person name="Yu Q."/>
            <person name="Zainoun J."/>
            <person name="Zembek L."/>
            <person name="Zimmer A."/>
            <person name="Lander E.S."/>
        </authorList>
    </citation>
    <scope>NUCLEOTIDE SEQUENCE [LARGE SCALE GENOMIC DNA]</scope>
    <source>
        <strain evidence="23">Boxer</strain>
    </source>
</reference>
<keyword evidence="4" id="KW-0808">Transferase</keyword>
<evidence type="ECO:0000256" key="21">
    <source>
        <dbReference type="SAM" id="Phobius"/>
    </source>
</evidence>
<evidence type="ECO:0000256" key="7">
    <source>
        <dbReference type="ARBA" id="ARBA00025786"/>
    </source>
</evidence>
<reference evidence="24" key="2">
    <citation type="submission" date="2018-10" db="EMBL/GenBank/DDBJ databases">
        <title>De novo assembly of a Great Dane genome.</title>
        <authorList>
            <person name="Kidd J.M."/>
            <person name="Pendleton A.L."/>
            <person name="Shen F."/>
            <person name="Emery S."/>
        </authorList>
    </citation>
    <scope>NUCLEOTIDE SEQUENCE [LARGE SCALE GENOMIC DNA]</scope>
    <source>
        <strain evidence="24">Great Dane</strain>
    </source>
</reference>
<dbReference type="Pfam" id="PF00583">
    <property type="entry name" value="Acetyltransf_1"/>
    <property type="match status" value="1"/>
</dbReference>
<keyword evidence="21" id="KW-1133">Transmembrane helix</keyword>
<evidence type="ECO:0000256" key="12">
    <source>
        <dbReference type="ARBA" id="ARBA00042295"/>
    </source>
</evidence>
<comment type="catalytic activity">
    <reaction evidence="17">
        <text>N-terminal L-methionyl-L-aspartyl-[protein] + acetyl-CoA = N-terminal N(alpha)-acetyl-L-methionyl-L-aspartyl-[protein] + CoA + H(+)</text>
        <dbReference type="Rhea" id="RHEA:50480"/>
        <dbReference type="Rhea" id="RHEA-COMP:12692"/>
        <dbReference type="Rhea" id="RHEA-COMP:12693"/>
        <dbReference type="ChEBI" id="CHEBI:15378"/>
        <dbReference type="ChEBI" id="CHEBI:57287"/>
        <dbReference type="ChEBI" id="CHEBI:57288"/>
        <dbReference type="ChEBI" id="CHEBI:133045"/>
        <dbReference type="ChEBI" id="CHEBI:133063"/>
        <dbReference type="EC" id="2.3.1.254"/>
    </reaction>
</comment>
<feature type="domain" description="N-acetyltransferase" evidence="22">
    <location>
        <begin position="54"/>
        <end position="209"/>
    </location>
</feature>
<comment type="function">
    <text evidence="16">Catalytic subunit of the NatB complex which catalyzes acetylation of the N-terminal methionine residues of peptides beginning with Met-Asp, Met-Glu, Met-Asn and Met-Gln. Proteins with cell cycle functions are overrepresented in the pool of NatB substrates. Required for maintaining the structure and function of actomyosin fibers and for proper cellular migration.</text>
</comment>
<evidence type="ECO:0000313" key="25">
    <source>
        <dbReference type="Proteomes" id="UP000002254"/>
    </source>
</evidence>